<reference evidence="1 2" key="1">
    <citation type="submission" date="2019-01" db="EMBL/GenBank/DDBJ databases">
        <title>Sequencing of cultivated peanut Arachis hypogaea provides insights into genome evolution and oil improvement.</title>
        <authorList>
            <person name="Chen X."/>
        </authorList>
    </citation>
    <scope>NUCLEOTIDE SEQUENCE [LARGE SCALE GENOMIC DNA]</scope>
    <source>
        <strain evidence="2">cv. Fuhuasheng</strain>
        <tissue evidence="1">Leaves</tissue>
    </source>
</reference>
<accession>A0A444X8D6</accession>
<dbReference type="Proteomes" id="UP000289738">
    <property type="component" value="Chromosome B10"/>
</dbReference>
<dbReference type="EMBL" id="SDMP01000020">
    <property type="protein sequence ID" value="RYQ85914.1"/>
    <property type="molecule type" value="Genomic_DNA"/>
</dbReference>
<evidence type="ECO:0000313" key="1">
    <source>
        <dbReference type="EMBL" id="RYQ85914.1"/>
    </source>
</evidence>
<name>A0A444X8D6_ARAHY</name>
<evidence type="ECO:0000313" key="2">
    <source>
        <dbReference type="Proteomes" id="UP000289738"/>
    </source>
</evidence>
<gene>
    <name evidence="1" type="ORF">Ahy_B10g105552</name>
</gene>
<dbReference type="AlphaFoldDB" id="A0A444X8D6"/>
<organism evidence="1 2">
    <name type="scientific">Arachis hypogaea</name>
    <name type="common">Peanut</name>
    <dbReference type="NCBI Taxonomy" id="3818"/>
    <lineage>
        <taxon>Eukaryota</taxon>
        <taxon>Viridiplantae</taxon>
        <taxon>Streptophyta</taxon>
        <taxon>Embryophyta</taxon>
        <taxon>Tracheophyta</taxon>
        <taxon>Spermatophyta</taxon>
        <taxon>Magnoliopsida</taxon>
        <taxon>eudicotyledons</taxon>
        <taxon>Gunneridae</taxon>
        <taxon>Pentapetalae</taxon>
        <taxon>rosids</taxon>
        <taxon>fabids</taxon>
        <taxon>Fabales</taxon>
        <taxon>Fabaceae</taxon>
        <taxon>Papilionoideae</taxon>
        <taxon>50 kb inversion clade</taxon>
        <taxon>dalbergioids sensu lato</taxon>
        <taxon>Dalbergieae</taxon>
        <taxon>Pterocarpus clade</taxon>
        <taxon>Arachis</taxon>
    </lineage>
</organism>
<keyword evidence="2" id="KW-1185">Reference proteome</keyword>
<sequence length="162" mass="18113">MKRRRFTLITSLPQRFNNVLSPSTLNTKQTQHRVMFLLLPPSISNGACAPPLTAPISVEDVGSGASLFSTPSYTKLGSLVSLKERPENIANHIGGCPLNNSRIHWMYSSSETITRNKPIITLLEEVRMYAMRSIARNKVKLNSNTGVLPPIQRSRLEKIQKE</sequence>
<comment type="caution">
    <text evidence="1">The sequence shown here is derived from an EMBL/GenBank/DDBJ whole genome shotgun (WGS) entry which is preliminary data.</text>
</comment>
<protein>
    <submittedName>
        <fullName evidence="1">Uncharacterized protein</fullName>
    </submittedName>
</protein>
<proteinExistence type="predicted"/>